<dbReference type="EMBL" id="ABDF02000068">
    <property type="protein sequence ID" value="EHK21640.1"/>
    <property type="molecule type" value="Genomic_DNA"/>
</dbReference>
<dbReference type="PANTHER" id="PTHR38248:SF2">
    <property type="entry name" value="FUNK1 11"/>
    <property type="match status" value="1"/>
</dbReference>
<dbReference type="RefSeq" id="XP_013955833.1">
    <property type="nucleotide sequence ID" value="XM_014100358.1"/>
</dbReference>
<name>G9MVC4_HYPVG</name>
<dbReference type="HOGENOM" id="CLU_1806428_0_0_1"/>
<dbReference type="InParanoid" id="G9MVC4"/>
<proteinExistence type="predicted"/>
<dbReference type="InterPro" id="IPR040976">
    <property type="entry name" value="Pkinase_fungal"/>
</dbReference>
<gene>
    <name evidence="2" type="ORF">TRIVIDRAFT_222882</name>
</gene>
<dbReference type="Proteomes" id="UP000007115">
    <property type="component" value="Unassembled WGS sequence"/>
</dbReference>
<protein>
    <recommendedName>
        <fullName evidence="1">Fungal-type protein kinase domain-containing protein</fullName>
    </recommendedName>
</protein>
<evidence type="ECO:0000313" key="3">
    <source>
        <dbReference type="Proteomes" id="UP000007115"/>
    </source>
</evidence>
<evidence type="ECO:0000259" key="1">
    <source>
        <dbReference type="Pfam" id="PF17667"/>
    </source>
</evidence>
<dbReference type="eggNOG" id="ENOG502S5WB">
    <property type="taxonomic scope" value="Eukaryota"/>
</dbReference>
<dbReference type="PANTHER" id="PTHR38248">
    <property type="entry name" value="FUNK1 6"/>
    <property type="match status" value="1"/>
</dbReference>
<organism evidence="2 3">
    <name type="scientific">Hypocrea virens (strain Gv29-8 / FGSC 10586)</name>
    <name type="common">Gliocladium virens</name>
    <name type="synonym">Trichoderma virens</name>
    <dbReference type="NCBI Taxonomy" id="413071"/>
    <lineage>
        <taxon>Eukaryota</taxon>
        <taxon>Fungi</taxon>
        <taxon>Dikarya</taxon>
        <taxon>Ascomycota</taxon>
        <taxon>Pezizomycotina</taxon>
        <taxon>Sordariomycetes</taxon>
        <taxon>Hypocreomycetidae</taxon>
        <taxon>Hypocreales</taxon>
        <taxon>Hypocreaceae</taxon>
        <taxon>Trichoderma</taxon>
    </lineage>
</organism>
<dbReference type="STRING" id="413071.G9MVC4"/>
<comment type="caution">
    <text evidence="2">The sequence shown here is derived from an EMBL/GenBank/DDBJ whole genome shotgun (WGS) entry which is preliminary data.</text>
</comment>
<reference evidence="2 3" key="1">
    <citation type="journal article" date="2011" name="Genome Biol.">
        <title>Comparative genome sequence analysis underscores mycoparasitism as the ancestral life style of Trichoderma.</title>
        <authorList>
            <person name="Kubicek C.P."/>
            <person name="Herrera-Estrella A."/>
            <person name="Seidl-Seiboth V."/>
            <person name="Martinez D.A."/>
            <person name="Druzhinina I.S."/>
            <person name="Thon M."/>
            <person name="Zeilinger S."/>
            <person name="Casas-Flores S."/>
            <person name="Horwitz B.A."/>
            <person name="Mukherjee P.K."/>
            <person name="Mukherjee M."/>
            <person name="Kredics L."/>
            <person name="Alcaraz L.D."/>
            <person name="Aerts A."/>
            <person name="Antal Z."/>
            <person name="Atanasova L."/>
            <person name="Cervantes-Badillo M.G."/>
            <person name="Challacombe J."/>
            <person name="Chertkov O."/>
            <person name="McCluskey K."/>
            <person name="Coulpier F."/>
            <person name="Deshpande N."/>
            <person name="von Doehren H."/>
            <person name="Ebbole D.J."/>
            <person name="Esquivel-Naranjo E.U."/>
            <person name="Fekete E."/>
            <person name="Flipphi M."/>
            <person name="Glaser F."/>
            <person name="Gomez-Rodriguez E.Y."/>
            <person name="Gruber S."/>
            <person name="Han C."/>
            <person name="Henrissat B."/>
            <person name="Hermosa R."/>
            <person name="Hernandez-Onate M."/>
            <person name="Karaffa L."/>
            <person name="Kosti I."/>
            <person name="Le Crom S."/>
            <person name="Lindquist E."/>
            <person name="Lucas S."/>
            <person name="Luebeck M."/>
            <person name="Luebeck P.S."/>
            <person name="Margeot A."/>
            <person name="Metz B."/>
            <person name="Misra M."/>
            <person name="Nevalainen H."/>
            <person name="Omann M."/>
            <person name="Packer N."/>
            <person name="Perrone G."/>
            <person name="Uresti-Rivera E.E."/>
            <person name="Salamov A."/>
            <person name="Schmoll M."/>
            <person name="Seiboth B."/>
            <person name="Shapiro H."/>
            <person name="Sukno S."/>
            <person name="Tamayo-Ramos J.A."/>
            <person name="Tisch D."/>
            <person name="Wiest A."/>
            <person name="Wilkinson H.H."/>
            <person name="Zhang M."/>
            <person name="Coutinho P.M."/>
            <person name="Kenerley C.M."/>
            <person name="Monte E."/>
            <person name="Baker S.E."/>
            <person name="Grigoriev I.V."/>
        </authorList>
    </citation>
    <scope>NUCLEOTIDE SEQUENCE [LARGE SCALE GENOMIC DNA]</scope>
    <source>
        <strain evidence="3">Gv29-8 / FGSC 10586</strain>
    </source>
</reference>
<evidence type="ECO:0000313" key="2">
    <source>
        <dbReference type="EMBL" id="EHK21640.1"/>
    </source>
</evidence>
<keyword evidence="3" id="KW-1185">Reference proteome</keyword>
<dbReference type="Pfam" id="PF17667">
    <property type="entry name" value="Pkinase_fungal"/>
    <property type="match status" value="1"/>
</dbReference>
<sequence>MDNKFKHPLDHWGQILALVGFKKYSADDCLKTWLDLARYAREIFKAQATRRYVLGFTLAGSIMHLWNFDRVGAIGSAKADINQDGLQIVSVVLGFLYIDKQALGFDPTVITSGNKRHIEIDQEGQQKRLILGTLLSPSSGIVT</sequence>
<dbReference type="GeneID" id="25791720"/>
<dbReference type="OrthoDB" id="5584477at2759"/>
<dbReference type="VEuPathDB" id="FungiDB:TRIVIDRAFT_222882"/>
<accession>G9MVC4</accession>
<feature type="domain" description="Fungal-type protein kinase" evidence="1">
    <location>
        <begin position="10"/>
        <end position="142"/>
    </location>
</feature>
<dbReference type="AlphaFoldDB" id="G9MVC4"/>